<accession>A0AAJ0A1T9</accession>
<feature type="region of interest" description="Disordered" evidence="1">
    <location>
        <begin position="24"/>
        <end position="454"/>
    </location>
</feature>
<evidence type="ECO:0000313" key="3">
    <source>
        <dbReference type="Proteomes" id="UP001243989"/>
    </source>
</evidence>
<gene>
    <name evidence="2" type="ORF">BDP81DRAFT_389922</name>
</gene>
<dbReference type="EMBL" id="JAHMHQ010000002">
    <property type="protein sequence ID" value="KAK1654913.1"/>
    <property type="molecule type" value="Genomic_DNA"/>
</dbReference>
<feature type="compositionally biased region" description="Basic and acidic residues" evidence="1">
    <location>
        <begin position="186"/>
        <end position="198"/>
    </location>
</feature>
<feature type="region of interest" description="Disordered" evidence="1">
    <location>
        <begin position="497"/>
        <end position="522"/>
    </location>
</feature>
<dbReference type="AlphaFoldDB" id="A0AAJ0A1T9"/>
<feature type="compositionally biased region" description="Basic and acidic residues" evidence="1">
    <location>
        <begin position="87"/>
        <end position="160"/>
    </location>
</feature>
<dbReference type="GeneID" id="85472196"/>
<keyword evidence="3" id="KW-1185">Reference proteome</keyword>
<feature type="compositionally biased region" description="Pro residues" evidence="1">
    <location>
        <begin position="274"/>
        <end position="284"/>
    </location>
</feature>
<feature type="compositionally biased region" description="Basic and acidic residues" evidence="1">
    <location>
        <begin position="67"/>
        <end position="78"/>
    </location>
</feature>
<name>A0AAJ0A1T9_9PEZI</name>
<feature type="compositionally biased region" description="Basic and acidic residues" evidence="1">
    <location>
        <begin position="634"/>
        <end position="659"/>
    </location>
</feature>
<dbReference type="Proteomes" id="UP001243989">
    <property type="component" value="Unassembled WGS sequence"/>
</dbReference>
<sequence>MAPKIVACVEDVDEETGFVIQGSNKYAQSLAPGSPSKEKANSGKSRKDRMTRPISTSPQYGQTDSDDTIHPAVPDKKARDKARRHEQRVVDRAAEKALQRANERAAEKAAAREQQARQEDREERHRIKKEKEKAVRREQELRDQEQRERDDRQQQRDRSAPKKSAIRPSTKHVNTAPVVHTQKTAQKPDEYRRPKFSEEEASQYGVQQPGKAQGSRPRASSRPASYYGQGSRPPTSNKQWHAANNASPFTPAAASPFAPSIHAPPSSHASSPFTPAPMPIPIHPSPHVQSPFAPAPGSSYGAPPGAWGPGSVPYPMQAPHHPPPPPSNDYFPPTPVASSPRHSNLAHRFQQRPSSAMGHRSMSASSFEYDNYGYHPSPGHGHGPGPTYEQENIPIPIGRRPSLKVRDRDSDLMPPPPPPRSRTTAPQQGFRPPPQPHPQQRQIMSQGYDSDDFDGEEFMYQDIVPHGYQYDDGVVARPRGHRRGSSTYSHRAYQIEPAPAPAPAPTRSSRRHSYMAGGESGSYSQIKYDSAQAAAMAYQNGVSGGGVPLTAAALSKAGKKSKSSRSSGSSDSLDESDFLRSATTRTTRSSAIDGDDITIKVTGHAVLRVGNAEIQCQDGGEINISQAARIAGGSDRDTVYSDERRSRMDRPALRDRSESQADSYSRSQAGDYEQFRIPFT</sequence>
<protein>
    <submittedName>
        <fullName evidence="2">Uncharacterized protein</fullName>
    </submittedName>
</protein>
<feature type="compositionally biased region" description="Pro residues" evidence="1">
    <location>
        <begin position="320"/>
        <end position="335"/>
    </location>
</feature>
<evidence type="ECO:0000256" key="1">
    <source>
        <dbReference type="SAM" id="MobiDB-lite"/>
    </source>
</evidence>
<proteinExistence type="predicted"/>
<evidence type="ECO:0000313" key="2">
    <source>
        <dbReference type="EMBL" id="KAK1654913.1"/>
    </source>
</evidence>
<feature type="region of interest" description="Disordered" evidence="1">
    <location>
        <begin position="631"/>
        <end position="680"/>
    </location>
</feature>
<dbReference type="RefSeq" id="XP_060450957.1">
    <property type="nucleotide sequence ID" value="XM_060587334.1"/>
</dbReference>
<reference evidence="2" key="1">
    <citation type="submission" date="2021-06" db="EMBL/GenBank/DDBJ databases">
        <title>Comparative genomics, transcriptomics and evolutionary studies reveal genomic signatures of adaptation to plant cell wall in hemibiotrophic fungi.</title>
        <authorList>
            <consortium name="DOE Joint Genome Institute"/>
            <person name="Baroncelli R."/>
            <person name="Diaz J.F."/>
            <person name="Benocci T."/>
            <person name="Peng M."/>
            <person name="Battaglia E."/>
            <person name="Haridas S."/>
            <person name="Andreopoulos W."/>
            <person name="Labutti K."/>
            <person name="Pangilinan J."/>
            <person name="Floch G.L."/>
            <person name="Makela M.R."/>
            <person name="Henrissat B."/>
            <person name="Grigoriev I.V."/>
            <person name="Crouch J.A."/>
            <person name="De Vries R.P."/>
            <person name="Sukno S.A."/>
            <person name="Thon M.R."/>
        </authorList>
    </citation>
    <scope>NUCLEOTIDE SEQUENCE</scope>
    <source>
        <strain evidence="2">CBS 102054</strain>
    </source>
</reference>
<feature type="compositionally biased region" description="Low complexity" evidence="1">
    <location>
        <begin position="242"/>
        <end position="273"/>
    </location>
</feature>
<feature type="compositionally biased region" description="Low complexity" evidence="1">
    <location>
        <begin position="290"/>
        <end position="319"/>
    </location>
</feature>
<organism evidence="2 3">
    <name type="scientific">Colletotrichum phormii</name>
    <dbReference type="NCBI Taxonomy" id="359342"/>
    <lineage>
        <taxon>Eukaryota</taxon>
        <taxon>Fungi</taxon>
        <taxon>Dikarya</taxon>
        <taxon>Ascomycota</taxon>
        <taxon>Pezizomycotina</taxon>
        <taxon>Sordariomycetes</taxon>
        <taxon>Hypocreomycetidae</taxon>
        <taxon>Glomerellales</taxon>
        <taxon>Glomerellaceae</taxon>
        <taxon>Colletotrichum</taxon>
        <taxon>Colletotrichum acutatum species complex</taxon>
    </lineage>
</organism>
<comment type="caution">
    <text evidence="2">The sequence shown here is derived from an EMBL/GenBank/DDBJ whole genome shotgun (WGS) entry which is preliminary data.</text>
</comment>
<feature type="region of interest" description="Disordered" evidence="1">
    <location>
        <begin position="557"/>
        <end position="577"/>
    </location>
</feature>
<feature type="compositionally biased region" description="Polar residues" evidence="1">
    <location>
        <begin position="53"/>
        <end position="63"/>
    </location>
</feature>
<feature type="compositionally biased region" description="Low complexity" evidence="1">
    <location>
        <begin position="215"/>
        <end position="225"/>
    </location>
</feature>